<feature type="compositionally biased region" description="Low complexity" evidence="2">
    <location>
        <begin position="2089"/>
        <end position="2109"/>
    </location>
</feature>
<feature type="compositionally biased region" description="Basic and acidic residues" evidence="2">
    <location>
        <begin position="1740"/>
        <end position="1754"/>
    </location>
</feature>
<keyword evidence="1" id="KW-0597">Phosphoprotein</keyword>
<feature type="compositionally biased region" description="Low complexity" evidence="2">
    <location>
        <begin position="107"/>
        <end position="128"/>
    </location>
</feature>
<protein>
    <recommendedName>
        <fullName evidence="3">BAT2 N-terminal domain-containing protein</fullName>
    </recommendedName>
</protein>
<dbReference type="EMBL" id="JAWDGP010005078">
    <property type="protein sequence ID" value="KAK3759717.1"/>
    <property type="molecule type" value="Genomic_DNA"/>
</dbReference>
<feature type="compositionally biased region" description="Basic and acidic residues" evidence="2">
    <location>
        <begin position="1330"/>
        <end position="1442"/>
    </location>
</feature>
<feature type="compositionally biased region" description="Basic and acidic residues" evidence="2">
    <location>
        <begin position="174"/>
        <end position="193"/>
    </location>
</feature>
<feature type="compositionally biased region" description="Polar residues" evidence="2">
    <location>
        <begin position="129"/>
        <end position="147"/>
    </location>
</feature>
<feature type="compositionally biased region" description="Polar residues" evidence="2">
    <location>
        <begin position="2114"/>
        <end position="2132"/>
    </location>
</feature>
<feature type="region of interest" description="Disordered" evidence="2">
    <location>
        <begin position="1893"/>
        <end position="1958"/>
    </location>
</feature>
<feature type="compositionally biased region" description="Basic and acidic residues" evidence="2">
    <location>
        <begin position="838"/>
        <end position="858"/>
    </location>
</feature>
<feature type="compositionally biased region" description="Basic and acidic residues" evidence="2">
    <location>
        <begin position="1095"/>
        <end position="1134"/>
    </location>
</feature>
<dbReference type="PANTHER" id="PTHR14038:SF0">
    <property type="entry name" value="LP18708P"/>
    <property type="match status" value="1"/>
</dbReference>
<feature type="compositionally biased region" description="Low complexity" evidence="2">
    <location>
        <begin position="2932"/>
        <end position="2941"/>
    </location>
</feature>
<feature type="compositionally biased region" description="Pro residues" evidence="2">
    <location>
        <begin position="443"/>
        <end position="461"/>
    </location>
</feature>
<dbReference type="InterPro" id="IPR009738">
    <property type="entry name" value="BAT2_N"/>
</dbReference>
<feature type="compositionally biased region" description="Polar residues" evidence="2">
    <location>
        <begin position="2880"/>
        <end position="2900"/>
    </location>
</feature>
<feature type="compositionally biased region" description="Low complexity" evidence="2">
    <location>
        <begin position="2480"/>
        <end position="2501"/>
    </location>
</feature>
<dbReference type="Proteomes" id="UP001283361">
    <property type="component" value="Unassembled WGS sequence"/>
</dbReference>
<feature type="compositionally biased region" description="Pro residues" evidence="2">
    <location>
        <begin position="484"/>
        <end position="494"/>
    </location>
</feature>
<feature type="compositionally biased region" description="Low complexity" evidence="2">
    <location>
        <begin position="2546"/>
        <end position="2560"/>
    </location>
</feature>
<evidence type="ECO:0000256" key="2">
    <source>
        <dbReference type="SAM" id="MobiDB-lite"/>
    </source>
</evidence>
<feature type="compositionally biased region" description="Basic and acidic residues" evidence="2">
    <location>
        <begin position="554"/>
        <end position="617"/>
    </location>
</feature>
<feature type="compositionally biased region" description="Gly residues" evidence="2">
    <location>
        <begin position="1640"/>
        <end position="1649"/>
    </location>
</feature>
<feature type="compositionally biased region" description="Low complexity" evidence="2">
    <location>
        <begin position="1167"/>
        <end position="1182"/>
    </location>
</feature>
<feature type="compositionally biased region" description="Basic and acidic residues" evidence="2">
    <location>
        <begin position="747"/>
        <end position="764"/>
    </location>
</feature>
<keyword evidence="5" id="KW-1185">Reference proteome</keyword>
<accession>A0AAE0Z0Q6</accession>
<dbReference type="Pfam" id="PF07001">
    <property type="entry name" value="BAT2_N"/>
    <property type="match status" value="1"/>
</dbReference>
<feature type="compositionally biased region" description="Low complexity" evidence="2">
    <location>
        <begin position="2860"/>
        <end position="2871"/>
    </location>
</feature>
<evidence type="ECO:0000313" key="5">
    <source>
        <dbReference type="Proteomes" id="UP001283361"/>
    </source>
</evidence>
<feature type="compositionally biased region" description="Polar residues" evidence="2">
    <location>
        <begin position="97"/>
        <end position="106"/>
    </location>
</feature>
<feature type="compositionally biased region" description="Polar residues" evidence="2">
    <location>
        <begin position="2452"/>
        <end position="2463"/>
    </location>
</feature>
<feature type="region of interest" description="Disordered" evidence="2">
    <location>
        <begin position="313"/>
        <end position="787"/>
    </location>
</feature>
<feature type="compositionally biased region" description="Basic and acidic residues" evidence="2">
    <location>
        <begin position="1302"/>
        <end position="1323"/>
    </location>
</feature>
<feature type="compositionally biased region" description="Basic and acidic residues" evidence="2">
    <location>
        <begin position="985"/>
        <end position="1029"/>
    </location>
</feature>
<feature type="compositionally biased region" description="Low complexity" evidence="2">
    <location>
        <begin position="649"/>
        <end position="658"/>
    </location>
</feature>
<reference evidence="4" key="1">
    <citation type="journal article" date="2023" name="G3 (Bethesda)">
        <title>A reference genome for the long-term kleptoplast-retaining sea slug Elysia crispata morphotype clarki.</title>
        <authorList>
            <person name="Eastman K.E."/>
            <person name="Pendleton A.L."/>
            <person name="Shaikh M.A."/>
            <person name="Suttiyut T."/>
            <person name="Ogas R."/>
            <person name="Tomko P."/>
            <person name="Gavelis G."/>
            <person name="Widhalm J.R."/>
            <person name="Wisecaver J.H."/>
        </authorList>
    </citation>
    <scope>NUCLEOTIDE SEQUENCE</scope>
    <source>
        <strain evidence="4">ECLA1</strain>
    </source>
</reference>
<feature type="compositionally biased region" description="Basic and acidic residues" evidence="2">
    <location>
        <begin position="2075"/>
        <end position="2087"/>
    </location>
</feature>
<feature type="compositionally biased region" description="Low complexity" evidence="2">
    <location>
        <begin position="2655"/>
        <end position="2666"/>
    </location>
</feature>
<feature type="compositionally biased region" description="Low complexity" evidence="2">
    <location>
        <begin position="970"/>
        <end position="984"/>
    </location>
</feature>
<feature type="compositionally biased region" description="Basic and acidic residues" evidence="2">
    <location>
        <begin position="532"/>
        <end position="543"/>
    </location>
</feature>
<feature type="compositionally biased region" description="Polar residues" evidence="2">
    <location>
        <begin position="65"/>
        <end position="76"/>
    </location>
</feature>
<evidence type="ECO:0000259" key="3">
    <source>
        <dbReference type="Pfam" id="PF07001"/>
    </source>
</evidence>
<feature type="region of interest" description="Disordered" evidence="2">
    <location>
        <begin position="2054"/>
        <end position="2277"/>
    </location>
</feature>
<feature type="compositionally biased region" description="Gly residues" evidence="2">
    <location>
        <begin position="245"/>
        <end position="256"/>
    </location>
</feature>
<feature type="compositionally biased region" description="Basic and acidic residues" evidence="2">
    <location>
        <begin position="1037"/>
        <end position="1052"/>
    </location>
</feature>
<feature type="region of interest" description="Disordered" evidence="2">
    <location>
        <begin position="1"/>
        <end position="286"/>
    </location>
</feature>
<sequence>MSTTSGIGNKGEKNKSKFKSIDINNLYKGKSVETQKSTVPRQHGLQSLGKVSSVRRMPPPANLPSLKSENSGNDPSISLVPSGGSGWVSKEEKKETSGSGAQPLSSQPQPAVPTQPLVVAQQQQASAAKTNILSGGPSSTGIRSWSKVTVGGQQGGLVSHQSPLFQEEFPSLAQEEKNKEQTQTTKMDEDNKDTQYGPGPSLRPQNVASWREGGGRAVPQPKPEEPTATISNLTAVEMQPNGPPMSGGGSGSGAGGELQSQPSLPTRPGPPHGAMPLGPHMGMPPQYRSMMPAYMFRGMPGGYPPNFPGFRPPYPHEARFRAPPPSMAHQRHMGDDDEGQKRPAIVSEKALKEFDEILKSDKEEGGWAGPQGEIDYSEKLVFSDEEDDSKGARERRMDRRRLARPETETQDTADSDHVKDVDRKDDKDKDEHGPPVPREAWPHGPPPPHYRGGPGPRPPHPGMDARGWPPHMLPYEFMGHRGAPPYPFRMPPPHAMRGPYPGHPPPVSSPGAIPGPMPLSSGKVGDNDEDELWRTRRKEKEGEINVAVERARHRREENEKRKDNEQRAAAAEKLRQLDERTKKKDLPKENENEGRDSRTTSESSDKELREPRYRDRPSTTTPPQGEPNSKGYPKNVPPRFQKQQDSMMSSGSQSGGPQRQPPSPGSGGPNPSHPGLAVPQGFRPGQGHPPPHWPYDPRAWGGMHHFMNPQYGPPRPPLDMQGMPMYVPPMPRRRNDSHGSGNEGQDSDSRHSDQYDRPDPRTDPRAAWLERGYPPPPPHPSHFEEMHRHPFYDQRMYHDRYDFDRREHDRQDCDEDSHGSEGESGLKEMHCPTLLQRDSFEDRNKSLVNEDRKSDRSGSKNSTDWELNRSLSKESNKEDSIPRYDNDDFCQEQDKDTSFEKEETAETYVGGYRRDGRQGPTPKFRVYSSSDELQKREASQRDNAKMPPPPHEKGKQLGSLKSSMTSLKRSASNMSNMSSSSAASSEKDRKSDSPKESIIFERSQGIKKDTIKEVKETKSPSNDENKPPDQPRPNAWEIKEQDRQRAKEKEITEVSAYPHEEDVEDEGEERQRLSDSYRNDRVDSPFSSRPPTKKKRDDGDRHHYDDRERGPRQDVDRYGDKPRGVPSRGREFVRGRGVTRNRGGNRGSMRGGSFNARGARQGNGRDYYSASYEKGGSSSSNSRRMDRYGKPFRLDEDKGLDREDNGKSISHQRHGPGGELSDISGDENSGIYGGSSKQGDGDGSSREPRDNRQQQPGKGSDNSRDEKPKNVWNHEAKQSRPLAPPPVQNAWTKNQPLLPDPPRSERITDPGIKEMKHNDKPRSDAWNSQESRHDHKDNQRSDFKDPQRQKMRENHRQDVKENQESRDNQQHDNQRQDTRDSQHQESRDFQRRDIRDAQNQEPRYSRQESKDNRPERDVQRHEYRDSRKESRDFHRQDIEKSSGDSQNITSEGKDKSRYDRRDNRDKDKDNRRRQNKDDGNRRNDRDCYRGDDGSRNDIQDGDGKEKMDKRDRDQERERYKDRRNDRDMIDESGQLIPRGEPSRRGRGGSAGGGGSRRGRGGRYTSAPSNRGGGAGSQQSGYGGREPNLDGTNGRHGNGPRNHDRSIEGRDGREGRMDRGNQRDGRRQDSRNQPPPRFRRGGGMGEGQGRGSDRGNSGWGRSARGRGGSAPASLSNKKPVLTKQASNGEEWETASESSEPKNDVRESRDKRENSSRKNIPNQRPFGDRQNNRHLNTQDSRNSVERRNPPSKDNRQNQKNGAAPPKQSAANGTTQKPKAAAVTTANHKENVVFRVDSIVPNDPNAINNAINNAKKKISKKPDAVDLPKVKSGKERKDALANIDINNIAGVVVVDDLQEVTTDDPNFLFESNDGFQEVTSKRSLKIKQKLEAEQKKIEKEAQKKREHLNKVVARPKGLSPKSGRSSLKESSKLPPRLAKQKEQLTKASSVASGGNGSMPKIEQWDNELASHIPSLLAGLENSSNTNPPTVAGSGSFTTAVVSVSSSTSVDETTDLSHSLIVTNKTSAASMMASLSLTPAPVPAISAWSKPINFAHAASNNSQQPSAPSQQAAVVPADMKLDKGGDQHDSGIDVSDQPNSPSSSTRSSPSGDSGNKLIISTNITHSPSADPSTTASLKKKDGSYKSKQETSAPKPQRPQKYNQPSFGFNLSQAQAPGPAFGQHTSLFVPSTPTQQPEFVPASQLGYPLQQQQPQQQGQSHSYGGQPPSAAAAAPPPLSQQQSTIMVSSATSALMSTNIKAPGPSHAPGPVGHASAFNAEPVRKSLAPSQIYGSSSMPGPPPSQQLFFFDPNPPLGQLFQPHSQLIGGNQPSQNIGGNSQIIGSQLLPTRTPVQPSSSFFQQAPSASFFPAQAPSSAIQVGLPSQGPIQQASNQFSLQSFSGQPHNLGLTLQPAGPATLEGGPLHQSVGHSGHAQKGPPSGFGNILPAQQPQQPQQINMGSSQQQEQQHMLAHGQLSSRRNQIKSPPQSQQQPNSFLSSSTSNPFSQGQLVSANKPYFGSSSNSYNIPTSSGNCTSNSSLGMGSNHHNLSSAMSSIGNSMSSSGGPYISQDRTSLMMGSAKMSSSSVGVSVTIGDNSSGPPADHPQSSISRNTPQASSRYLNPNAPNFPLSTKYNSIASSAGTNPLAPPFMSSVQHQATGQQVNSGGSQQSRPQAVMGGNGMRPSTPQGPPNTRPAFPNPIQRPGGPPVTSAPPRPPNMQQQFNIGALGPNMGYPSKSSGGTSMMAPNKSGGNSSMPFNKLVAGMMPPGNAALNPSHQPNSGNGGGGPNPLNMMSGNAFISSLINAAQVIMQGGTPNLYNVKGPGPGGYVGSSRNDGGPPSRQGPHPAGLQGPGMKAPGGPPSQGGPQQGPSPNSSKPAPGSYPGSHSQSHPSSLKAQQAQQRQAVLNAAANFFNSNSEASGQSKLATPATERTPPTSNQNTSNTSKIEEKKLALQMISNPSLVGTSVKINLSASNNTRAPAIPTVSVAHTGKAESLSVSGRKKEPNNEGSAAESEGVSKEEK</sequence>
<feature type="compositionally biased region" description="Basic and acidic residues" evidence="2">
    <location>
        <begin position="1451"/>
        <end position="1529"/>
    </location>
</feature>
<feature type="compositionally biased region" description="Basic and acidic residues" evidence="2">
    <location>
        <begin position="807"/>
        <end position="830"/>
    </location>
</feature>
<feature type="compositionally biased region" description="Basic and acidic residues" evidence="2">
    <location>
        <begin position="932"/>
        <end position="955"/>
    </location>
</feature>
<feature type="region of interest" description="Disordered" evidence="2">
    <location>
        <begin position="2651"/>
        <end position="2748"/>
    </location>
</feature>
<feature type="compositionally biased region" description="Basic and acidic residues" evidence="2">
    <location>
        <begin position="2134"/>
        <end position="2144"/>
    </location>
</feature>
<feature type="region of interest" description="Disordered" evidence="2">
    <location>
        <begin position="2546"/>
        <end position="2566"/>
    </location>
</feature>
<feature type="compositionally biased region" description="Polar residues" evidence="2">
    <location>
        <begin position="2590"/>
        <end position="2622"/>
    </location>
</feature>
<evidence type="ECO:0000256" key="1">
    <source>
        <dbReference type="ARBA" id="ARBA00022553"/>
    </source>
</evidence>
<feature type="compositionally biased region" description="Basic and acidic residues" evidence="2">
    <location>
        <begin position="1069"/>
        <end position="1083"/>
    </location>
</feature>
<feature type="region of interest" description="Disordered" evidence="2">
    <location>
        <begin position="2971"/>
        <end position="3018"/>
    </location>
</feature>
<proteinExistence type="predicted"/>
<feature type="compositionally biased region" description="Polar residues" evidence="2">
    <location>
        <begin position="2178"/>
        <end position="2192"/>
    </location>
</feature>
<feature type="compositionally biased region" description="Basic and acidic residues" evidence="2">
    <location>
        <begin position="1261"/>
        <end position="1278"/>
    </location>
</feature>
<feature type="region of interest" description="Disordered" evidence="2">
    <location>
        <begin position="2394"/>
        <end position="2506"/>
    </location>
</feature>
<feature type="compositionally biased region" description="Gly residues" evidence="2">
    <location>
        <begin position="1570"/>
        <end position="1583"/>
    </location>
</feature>
<feature type="compositionally biased region" description="Pro residues" evidence="2">
    <location>
        <begin position="2700"/>
        <end position="2712"/>
    </location>
</feature>
<dbReference type="InterPro" id="IPR033184">
    <property type="entry name" value="PRRC2"/>
</dbReference>
<name>A0AAE0Z0Q6_9GAST</name>
<organism evidence="4 5">
    <name type="scientific">Elysia crispata</name>
    <name type="common">lettuce slug</name>
    <dbReference type="NCBI Taxonomy" id="231223"/>
    <lineage>
        <taxon>Eukaryota</taxon>
        <taxon>Metazoa</taxon>
        <taxon>Spiralia</taxon>
        <taxon>Lophotrochozoa</taxon>
        <taxon>Mollusca</taxon>
        <taxon>Gastropoda</taxon>
        <taxon>Heterobranchia</taxon>
        <taxon>Euthyneura</taxon>
        <taxon>Panpulmonata</taxon>
        <taxon>Sacoglossa</taxon>
        <taxon>Placobranchoidea</taxon>
        <taxon>Plakobranchidae</taxon>
        <taxon>Elysia</taxon>
    </lineage>
</organism>
<feature type="compositionally biased region" description="Polar residues" evidence="2">
    <location>
        <begin position="2145"/>
        <end position="2170"/>
    </location>
</feature>
<feature type="compositionally biased region" description="Low complexity" evidence="2">
    <location>
        <begin position="2198"/>
        <end position="2238"/>
    </location>
</feature>
<dbReference type="GO" id="GO:0030154">
    <property type="term" value="P:cell differentiation"/>
    <property type="evidence" value="ECO:0007669"/>
    <property type="project" value="TreeGrafter"/>
</dbReference>
<feature type="compositionally biased region" description="Polar residues" evidence="2">
    <location>
        <begin position="959"/>
        <end position="969"/>
    </location>
</feature>
<feature type="region of interest" description="Disordered" evidence="2">
    <location>
        <begin position="2762"/>
        <end position="2785"/>
    </location>
</feature>
<feature type="compositionally biased region" description="Basic and acidic residues" evidence="2">
    <location>
        <begin position="1600"/>
        <end position="1629"/>
    </location>
</feature>
<feature type="compositionally biased region" description="Basic and acidic residues" evidence="2">
    <location>
        <begin position="1697"/>
        <end position="1714"/>
    </location>
</feature>
<feature type="region of interest" description="Disordered" evidence="2">
    <location>
        <begin position="807"/>
        <end position="1784"/>
    </location>
</feature>
<feature type="region of interest" description="Disordered" evidence="2">
    <location>
        <begin position="2582"/>
        <end position="2622"/>
    </location>
</feature>
<feature type="compositionally biased region" description="Basic and acidic residues" evidence="2">
    <location>
        <begin position="871"/>
        <end position="904"/>
    </location>
</feature>
<feature type="region of interest" description="Disordered" evidence="2">
    <location>
        <begin position="2817"/>
        <end position="2947"/>
    </location>
</feature>
<feature type="compositionally biased region" description="Low complexity" evidence="2">
    <location>
        <begin position="2903"/>
        <end position="2916"/>
    </location>
</feature>
<gene>
    <name evidence="4" type="ORF">RRG08_064438</name>
</gene>
<dbReference type="PANTHER" id="PTHR14038">
    <property type="entry name" value="BAT2 HLA-B-ASSOCIATED TRANSCRIPT 2"/>
    <property type="match status" value="1"/>
</dbReference>
<feature type="compositionally biased region" description="Basic and acidic residues" evidence="2">
    <location>
        <begin position="1239"/>
        <end position="1252"/>
    </location>
</feature>
<feature type="compositionally biased region" description="Basic and acidic residues" evidence="2">
    <location>
        <begin position="414"/>
        <end position="433"/>
    </location>
</feature>
<feature type="compositionally biased region" description="Polar residues" evidence="2">
    <location>
        <begin position="618"/>
        <end position="627"/>
    </location>
</feature>
<feature type="compositionally biased region" description="Low complexity" evidence="2">
    <location>
        <begin position="2054"/>
        <end position="2073"/>
    </location>
</feature>
<feature type="compositionally biased region" description="Polar residues" evidence="2">
    <location>
        <begin position="2470"/>
        <end position="2479"/>
    </location>
</feature>
<comment type="caution">
    <text evidence="4">The sequence shown here is derived from an EMBL/GenBank/DDBJ whole genome shotgun (WGS) entry which is preliminary data.</text>
</comment>
<feature type="domain" description="BAT2 N-terminal" evidence="3">
    <location>
        <begin position="1"/>
        <end position="183"/>
    </location>
</feature>
<feature type="compositionally biased region" description="Basic and acidic residues" evidence="2">
    <location>
        <begin position="1183"/>
        <end position="1206"/>
    </location>
</feature>
<feature type="compositionally biased region" description="Basic and acidic residues" evidence="2">
    <location>
        <begin position="349"/>
        <end position="365"/>
    </location>
</feature>
<feature type="compositionally biased region" description="Polar residues" evidence="2">
    <location>
        <begin position="2239"/>
        <end position="2254"/>
    </location>
</feature>
<evidence type="ECO:0000313" key="4">
    <source>
        <dbReference type="EMBL" id="KAK3759717.1"/>
    </source>
</evidence>
<feature type="compositionally biased region" description="Pro residues" evidence="2">
    <location>
        <begin position="501"/>
        <end position="517"/>
    </location>
</feature>